<sequence>MSQILKDFVKFWIISTILIGFLINKSNCNPRTALKSELSLEEDKRSTVEETSSEDQLTESDELTDRKKLLNILKMNLLLNDMPKRKPFSKRGKTYVRLLNKKAGYYNRPCLVNVMSCYFFGIN</sequence>
<organism evidence="1 2">
    <name type="scientific">Brachionus calyciflorus</name>
    <dbReference type="NCBI Taxonomy" id="104777"/>
    <lineage>
        <taxon>Eukaryota</taxon>
        <taxon>Metazoa</taxon>
        <taxon>Spiralia</taxon>
        <taxon>Gnathifera</taxon>
        <taxon>Rotifera</taxon>
        <taxon>Eurotatoria</taxon>
        <taxon>Monogononta</taxon>
        <taxon>Pseudotrocha</taxon>
        <taxon>Ploima</taxon>
        <taxon>Brachionidae</taxon>
        <taxon>Brachionus</taxon>
    </lineage>
</organism>
<protein>
    <submittedName>
        <fullName evidence="1">Uncharacterized protein</fullName>
    </submittedName>
</protein>
<reference evidence="1" key="1">
    <citation type="submission" date="2021-02" db="EMBL/GenBank/DDBJ databases">
        <authorList>
            <person name="Nowell W R."/>
        </authorList>
    </citation>
    <scope>NUCLEOTIDE SEQUENCE</scope>
    <source>
        <strain evidence="1">Ploen Becks lab</strain>
    </source>
</reference>
<evidence type="ECO:0000313" key="2">
    <source>
        <dbReference type="Proteomes" id="UP000663879"/>
    </source>
</evidence>
<comment type="caution">
    <text evidence="1">The sequence shown here is derived from an EMBL/GenBank/DDBJ whole genome shotgun (WGS) entry which is preliminary data.</text>
</comment>
<dbReference type="Proteomes" id="UP000663879">
    <property type="component" value="Unassembled WGS sequence"/>
</dbReference>
<keyword evidence="2" id="KW-1185">Reference proteome</keyword>
<proteinExistence type="predicted"/>
<dbReference type="AlphaFoldDB" id="A0A813QPE0"/>
<name>A0A813QPE0_9BILA</name>
<gene>
    <name evidence="1" type="ORF">OXX778_LOCUS4968</name>
</gene>
<evidence type="ECO:0000313" key="1">
    <source>
        <dbReference type="EMBL" id="CAF0771320.1"/>
    </source>
</evidence>
<dbReference type="EMBL" id="CAJNOC010000518">
    <property type="protein sequence ID" value="CAF0771320.1"/>
    <property type="molecule type" value="Genomic_DNA"/>
</dbReference>
<accession>A0A813QPE0</accession>
<dbReference type="OrthoDB" id="10464350at2759"/>